<dbReference type="EMBL" id="JAPEVB010000004">
    <property type="protein sequence ID" value="KAJ4388552.1"/>
    <property type="molecule type" value="Genomic_DNA"/>
</dbReference>
<dbReference type="OrthoDB" id="2151789at2759"/>
<evidence type="ECO:0000256" key="1">
    <source>
        <dbReference type="ARBA" id="ARBA00005466"/>
    </source>
</evidence>
<dbReference type="InterPro" id="IPR016169">
    <property type="entry name" value="FAD-bd_PCMH_sub2"/>
</dbReference>
<sequence>MKNSNVDFYEHGLSGKMIAPLSLDLITGPTISRVVSLLFRRLCMNLPDVESALSMAISHDGKIIHLVYLRQRSLIGKARYRPGGRCGRSVLGDPEPDVELRKGDDEYTDVYEKLDGSGVNVVGGRTAGPGVGGFTLGGGYSWKTNQFGLTSDTVKLYNIVLTNGTITTASADTNPDLFWALQGGLNKFGVVTSAEFNTHTQPDQIYGGIIIYSTDYNDQIIAATQKFSEVNTDPKAQLITTLNTTPLGSLTFVIYFYDGPDPGNVFSMFDGIESTINLVSTQTFSSFVSLVDSNIQTSPRGSFNTMPTTKLSAGFLAAVANQSQALSNVASNYSGILLSYDVEPFLNYGQYARSSAFPHADSAVPLNLYYSWIGEDNDEFWLSTMQSNVDQLKQVAISEGIFNETAPLYPNYSPSTATLDQLYSSAGAARLREIRSAYDPGLVGDLAGGFSFK</sequence>
<name>A0A9W9CVB1_9PEZI</name>
<dbReference type="InterPro" id="IPR050416">
    <property type="entry name" value="FAD-linked_Oxidoreductase"/>
</dbReference>
<proteinExistence type="inferred from homology"/>
<dbReference type="PANTHER" id="PTHR42973">
    <property type="entry name" value="BINDING OXIDOREDUCTASE, PUTATIVE (AFU_ORTHOLOGUE AFUA_1G17690)-RELATED"/>
    <property type="match status" value="1"/>
</dbReference>
<evidence type="ECO:0000256" key="3">
    <source>
        <dbReference type="ARBA" id="ARBA00022827"/>
    </source>
</evidence>
<accession>A0A9W9CVB1</accession>
<dbReference type="GO" id="GO:0016491">
    <property type="term" value="F:oxidoreductase activity"/>
    <property type="evidence" value="ECO:0007669"/>
    <property type="project" value="UniProtKB-KW"/>
</dbReference>
<protein>
    <recommendedName>
        <fullName evidence="7">FAD-binding PCMH-type domain-containing protein</fullName>
    </recommendedName>
</protein>
<reference evidence="5" key="1">
    <citation type="submission" date="2022-10" db="EMBL/GenBank/DDBJ databases">
        <title>Tapping the CABI collections for fungal endophytes: first genome assemblies for Collariella, Neodidymelliopsis, Ascochyta clinopodiicola, Didymella pomorum, Didymosphaeria variabile, Neocosmospora piperis and Neocucurbitaria cava.</title>
        <authorList>
            <person name="Hill R."/>
        </authorList>
    </citation>
    <scope>NUCLEOTIDE SEQUENCE</scope>
    <source>
        <strain evidence="5">IMI 355082</strain>
    </source>
</reference>
<evidence type="ECO:0000256" key="4">
    <source>
        <dbReference type="ARBA" id="ARBA00023002"/>
    </source>
</evidence>
<dbReference type="GO" id="GO:0050660">
    <property type="term" value="F:flavin adenine dinucleotide binding"/>
    <property type="evidence" value="ECO:0007669"/>
    <property type="project" value="InterPro"/>
</dbReference>
<dbReference type="PANTHER" id="PTHR42973:SF13">
    <property type="entry name" value="FAD-BINDING PCMH-TYPE DOMAIN-CONTAINING PROTEIN"/>
    <property type="match status" value="1"/>
</dbReference>
<keyword evidence="4" id="KW-0560">Oxidoreductase</keyword>
<dbReference type="InterPro" id="IPR036318">
    <property type="entry name" value="FAD-bd_PCMH-like_sf"/>
</dbReference>
<organism evidence="5 6">
    <name type="scientific">Gnomoniopsis smithogilvyi</name>
    <dbReference type="NCBI Taxonomy" id="1191159"/>
    <lineage>
        <taxon>Eukaryota</taxon>
        <taxon>Fungi</taxon>
        <taxon>Dikarya</taxon>
        <taxon>Ascomycota</taxon>
        <taxon>Pezizomycotina</taxon>
        <taxon>Sordariomycetes</taxon>
        <taxon>Sordariomycetidae</taxon>
        <taxon>Diaporthales</taxon>
        <taxon>Gnomoniaceae</taxon>
        <taxon>Gnomoniopsis</taxon>
    </lineage>
</organism>
<evidence type="ECO:0000256" key="2">
    <source>
        <dbReference type="ARBA" id="ARBA00022630"/>
    </source>
</evidence>
<keyword evidence="6" id="KW-1185">Reference proteome</keyword>
<keyword evidence="3" id="KW-0274">FAD</keyword>
<dbReference type="Proteomes" id="UP001140453">
    <property type="component" value="Unassembled WGS sequence"/>
</dbReference>
<keyword evidence="2" id="KW-0285">Flavoprotein</keyword>
<dbReference type="Gene3D" id="3.30.465.10">
    <property type="match status" value="1"/>
</dbReference>
<gene>
    <name evidence="5" type="ORF">N0V93_006010</name>
</gene>
<comment type="caution">
    <text evidence="5">The sequence shown here is derived from an EMBL/GenBank/DDBJ whole genome shotgun (WGS) entry which is preliminary data.</text>
</comment>
<evidence type="ECO:0008006" key="7">
    <source>
        <dbReference type="Google" id="ProtNLM"/>
    </source>
</evidence>
<evidence type="ECO:0000313" key="5">
    <source>
        <dbReference type="EMBL" id="KAJ4388552.1"/>
    </source>
</evidence>
<dbReference type="SUPFAM" id="SSF56176">
    <property type="entry name" value="FAD-binding/transporter-associated domain-like"/>
    <property type="match status" value="1"/>
</dbReference>
<dbReference type="Gene3D" id="3.40.462.20">
    <property type="match status" value="1"/>
</dbReference>
<comment type="similarity">
    <text evidence="1">Belongs to the oxygen-dependent FAD-linked oxidoreductase family.</text>
</comment>
<dbReference type="AlphaFoldDB" id="A0A9W9CVB1"/>
<evidence type="ECO:0000313" key="6">
    <source>
        <dbReference type="Proteomes" id="UP001140453"/>
    </source>
</evidence>